<dbReference type="InterPro" id="IPR036894">
    <property type="entry name" value="YbaB-like_sf"/>
</dbReference>
<protein>
    <submittedName>
        <fullName evidence="1">Uncharacterized protein</fullName>
    </submittedName>
</protein>
<evidence type="ECO:0000313" key="1">
    <source>
        <dbReference type="EMBL" id="SPM39581.1"/>
    </source>
</evidence>
<name>A0A2U3P757_9MYCO</name>
<organism evidence="1 3">
    <name type="scientific">Mycobacterium numidiamassiliense</name>
    <dbReference type="NCBI Taxonomy" id="1841861"/>
    <lineage>
        <taxon>Bacteria</taxon>
        <taxon>Bacillati</taxon>
        <taxon>Actinomycetota</taxon>
        <taxon>Actinomycetes</taxon>
        <taxon>Mycobacteriales</taxon>
        <taxon>Mycobacteriaceae</taxon>
        <taxon>Mycobacterium</taxon>
    </lineage>
</organism>
<dbReference type="EMBL" id="FUEZ01000004">
    <property type="protein sequence ID" value="SPM39600.1"/>
    <property type="molecule type" value="Genomic_DNA"/>
</dbReference>
<dbReference type="Proteomes" id="UP000240424">
    <property type="component" value="Unassembled WGS sequence"/>
</dbReference>
<dbReference type="Gene3D" id="3.30.1310.10">
    <property type="entry name" value="Nucleoid-associated protein YbaB-like domain"/>
    <property type="match status" value="1"/>
</dbReference>
<feature type="non-terminal residue" evidence="1">
    <location>
        <position position="1"/>
    </location>
</feature>
<sequence>LTLVGALDDTDIVAGSGSRSERSDLKDRDLVEAVLRELSEAADKWEALVAQAETITYSVDLGDIRAVANSDGKLVELALHPDVMSGYAHAELADRLNLAIAALREEAEAENQARYGGDLH</sequence>
<gene>
    <name evidence="1" type="ORF">MNAB215_1767</name>
    <name evidence="2" type="ORF">MNAB215_1786</name>
</gene>
<accession>A0A2U3P757</accession>
<evidence type="ECO:0000313" key="3">
    <source>
        <dbReference type="Proteomes" id="UP000240424"/>
    </source>
</evidence>
<keyword evidence="3" id="KW-1185">Reference proteome</keyword>
<reference evidence="1 3" key="1">
    <citation type="submission" date="2017-01" db="EMBL/GenBank/DDBJ databases">
        <authorList>
            <consortium name="Urmite Genomes"/>
        </authorList>
    </citation>
    <scope>NUCLEOTIDE SEQUENCE [LARGE SCALE GENOMIC DNA]</scope>
    <source>
        <strain evidence="1 3">AB215</strain>
    </source>
</reference>
<dbReference type="InterPro" id="IPR024296">
    <property type="entry name" value="DUF2710"/>
</dbReference>
<dbReference type="Pfam" id="PF10921">
    <property type="entry name" value="DUF2710"/>
    <property type="match status" value="1"/>
</dbReference>
<dbReference type="AlphaFoldDB" id="A0A2U3P757"/>
<evidence type="ECO:0000313" key="2">
    <source>
        <dbReference type="EMBL" id="SPM39600.1"/>
    </source>
</evidence>
<proteinExistence type="predicted"/>
<dbReference type="EMBL" id="FUEZ01000004">
    <property type="protein sequence ID" value="SPM39581.1"/>
    <property type="molecule type" value="Genomic_DNA"/>
</dbReference>
<dbReference type="STRING" id="1841861.GCA_900157365_00084"/>